<dbReference type="EMBL" id="JAEPRD010000098">
    <property type="protein sequence ID" value="KAG2199336.1"/>
    <property type="molecule type" value="Genomic_DNA"/>
</dbReference>
<feature type="compositionally biased region" description="Polar residues" evidence="1">
    <location>
        <begin position="477"/>
        <end position="492"/>
    </location>
</feature>
<accession>A0A8H7QXF2</accession>
<feature type="region of interest" description="Disordered" evidence="1">
    <location>
        <begin position="760"/>
        <end position="808"/>
    </location>
</feature>
<feature type="compositionally biased region" description="Basic and acidic residues" evidence="1">
    <location>
        <begin position="851"/>
        <end position="864"/>
    </location>
</feature>
<dbReference type="OrthoDB" id="2289918at2759"/>
<feature type="compositionally biased region" description="Basic and acidic residues" evidence="1">
    <location>
        <begin position="707"/>
        <end position="721"/>
    </location>
</feature>
<proteinExistence type="predicted"/>
<keyword evidence="3" id="KW-1185">Reference proteome</keyword>
<feature type="region of interest" description="Disordered" evidence="1">
    <location>
        <begin position="1"/>
        <end position="62"/>
    </location>
</feature>
<name>A0A8H7QXF2_9FUNG</name>
<feature type="region of interest" description="Disordered" evidence="1">
    <location>
        <begin position="469"/>
        <end position="492"/>
    </location>
</feature>
<comment type="caution">
    <text evidence="2">The sequence shown here is derived from an EMBL/GenBank/DDBJ whole genome shotgun (WGS) entry which is preliminary data.</text>
</comment>
<feature type="compositionally biased region" description="Basic residues" evidence="1">
    <location>
        <begin position="865"/>
        <end position="886"/>
    </location>
</feature>
<feature type="compositionally biased region" description="Basic and acidic residues" evidence="1">
    <location>
        <begin position="403"/>
        <end position="413"/>
    </location>
</feature>
<gene>
    <name evidence="2" type="ORF">INT47_012970</name>
</gene>
<evidence type="ECO:0000313" key="3">
    <source>
        <dbReference type="Proteomes" id="UP000603453"/>
    </source>
</evidence>
<sequence>MSTPTGNLKVNFGRNDIADHSSTDQQSVATTNADNKHNSAVSTPIESHVPYESEAFNQPQDPIIQIKLEPGSTIQPEPAASAPPGRIQPLDSPPVEIKVEPESPLHTHMEPVACSQNFYSPVHETDTRLRSPIEDNHFKFVYPTLDPNVPSSTTGMEHASYQLEHPPNSQMELPSLNQPGHTPPELPSFPRLASSTFMFARVGFPPLGLLPRSPLIKPGPFSHLQPDVVSRFNPALVPYFGFPFTTQSEFNASSQNEPPVQNVLEPVACTPVACTPVAYTPVTYTPVAYTPVTYTPVACTPVACTPVAYTPVEYKPVACTPVTYTPVTYTPVACTEPPQIHGPQALGQVNFIPALHGPPQPVLHSGYEPPTEPDPSTHFEPDQAAHSEPDPATHSESVQAAHSEPEPATHSEPDPAAYSEPRPSAPHTIDAEIDSMSGLFSSGVLNVFGTAAPTPSRSPFDFPAHTRSIKKKVPSGRATSLTDMASSMQGNNPLTETVKQVAEAPLNLTDGLSAELSSKKYVEIVTDKIYAESAAGDIDAKSAAEKVTGHPTAESLAIKQVTGIPAKNPMYNLGQSSGEAPTVVPTVVPTVAPTIAPTIAPTEAPTEAPTIAPTIAPTEVPTEAPTTSKPAFKKKAFKATESGESSNSAIIRRSKRLANKQAFLKAVAEVGKRKAAAKSIRLVEEPTQTSDHSKKQAFGKDVSVGHSRRDANDEYVPHEDGQPAFKTLTGGRKKRAATTSVTYKDRDLDEIEEDALRKKREKKLTPKAKEALASSLKPAKAVVTRAKRSSGKNKEVEKNSPMKAINIDTDNKVKGTKIAKIETCKPVQTQKSSEIQTNYEQHCGNRFTKFNQEKRKREETDVGRPKVKKSKGKGKASNTRRGRPPK</sequence>
<dbReference type="Proteomes" id="UP000603453">
    <property type="component" value="Unassembled WGS sequence"/>
</dbReference>
<feature type="compositionally biased region" description="Basic and acidic residues" evidence="1">
    <location>
        <begin position="375"/>
        <end position="393"/>
    </location>
</feature>
<evidence type="ECO:0000256" key="1">
    <source>
        <dbReference type="SAM" id="MobiDB-lite"/>
    </source>
</evidence>
<organism evidence="2 3">
    <name type="scientific">Mucor saturninus</name>
    <dbReference type="NCBI Taxonomy" id="64648"/>
    <lineage>
        <taxon>Eukaryota</taxon>
        <taxon>Fungi</taxon>
        <taxon>Fungi incertae sedis</taxon>
        <taxon>Mucoromycota</taxon>
        <taxon>Mucoromycotina</taxon>
        <taxon>Mucoromycetes</taxon>
        <taxon>Mucorales</taxon>
        <taxon>Mucorineae</taxon>
        <taxon>Mucoraceae</taxon>
        <taxon>Mucor</taxon>
    </lineage>
</organism>
<reference evidence="2" key="1">
    <citation type="submission" date="2020-12" db="EMBL/GenBank/DDBJ databases">
        <title>Metabolic potential, ecology and presence of endohyphal bacteria is reflected in genomic diversity of Mucoromycotina.</title>
        <authorList>
            <person name="Muszewska A."/>
            <person name="Okrasinska A."/>
            <person name="Steczkiewicz K."/>
            <person name="Drgas O."/>
            <person name="Orlowska M."/>
            <person name="Perlinska-Lenart U."/>
            <person name="Aleksandrzak-Piekarczyk T."/>
            <person name="Szatraj K."/>
            <person name="Zielenkiewicz U."/>
            <person name="Pilsyk S."/>
            <person name="Malc E."/>
            <person name="Mieczkowski P."/>
            <person name="Kruszewska J.S."/>
            <person name="Biernat P."/>
            <person name="Pawlowska J."/>
        </authorList>
    </citation>
    <scope>NUCLEOTIDE SEQUENCE</scope>
    <source>
        <strain evidence="2">WA0000017839</strain>
    </source>
</reference>
<feature type="region of interest" description="Disordered" evidence="1">
    <location>
        <begin position="675"/>
        <end position="740"/>
    </location>
</feature>
<dbReference type="AlphaFoldDB" id="A0A8H7QXF2"/>
<feature type="region of interest" description="Disordered" evidence="1">
    <location>
        <begin position="841"/>
        <end position="886"/>
    </location>
</feature>
<feature type="region of interest" description="Disordered" evidence="1">
    <location>
        <begin position="351"/>
        <end position="429"/>
    </location>
</feature>
<protein>
    <submittedName>
        <fullName evidence="2">Uncharacterized protein</fullName>
    </submittedName>
</protein>
<evidence type="ECO:0000313" key="2">
    <source>
        <dbReference type="EMBL" id="KAG2199336.1"/>
    </source>
</evidence>
<feature type="compositionally biased region" description="Polar residues" evidence="1">
    <location>
        <begin position="23"/>
        <end position="45"/>
    </location>
</feature>